<dbReference type="InterPro" id="IPR036410">
    <property type="entry name" value="HSP_DnaJ_Cys-rich_dom_sf"/>
</dbReference>
<evidence type="ECO:0000313" key="2">
    <source>
        <dbReference type="Proteomes" id="UP001165080"/>
    </source>
</evidence>
<dbReference type="PANTHER" id="PTHR15852:SF54">
    <property type="entry name" value="PROTEIN SSUH2 HOMOLOG"/>
    <property type="match status" value="1"/>
</dbReference>
<reference evidence="1 2" key="1">
    <citation type="journal article" date="2023" name="Commun. Biol.">
        <title>Reorganization of the ancestral sex-determining regions during the evolution of trioecy in Pleodorina starrii.</title>
        <authorList>
            <person name="Takahashi K."/>
            <person name="Suzuki S."/>
            <person name="Kawai-Toyooka H."/>
            <person name="Yamamoto K."/>
            <person name="Hamaji T."/>
            <person name="Ootsuki R."/>
            <person name="Yamaguchi H."/>
            <person name="Kawachi M."/>
            <person name="Higashiyama T."/>
            <person name="Nozaki H."/>
        </authorList>
    </citation>
    <scope>NUCLEOTIDE SEQUENCE [LARGE SCALE GENOMIC DNA]</scope>
    <source>
        <strain evidence="1 2">NIES-4479</strain>
    </source>
</reference>
<dbReference type="EMBL" id="BRXU01000031">
    <property type="protein sequence ID" value="GLC59960.1"/>
    <property type="molecule type" value="Genomic_DNA"/>
</dbReference>
<dbReference type="OrthoDB" id="535916at2759"/>
<keyword evidence="2" id="KW-1185">Reference proteome</keyword>
<dbReference type="Proteomes" id="UP001165080">
    <property type="component" value="Unassembled WGS sequence"/>
</dbReference>
<sequence length="170" mass="18554">MCASVRLLPARTCGVLVGGHLSAGLVPCRAAMLAGRSKRRAVCQPAKSKDTIRQSFDSEDELDGDLAQELQAVADPERLKKLARHFELAWKISRPGRPKTCDCCQGTKEAECQWCHGTGYLMVGSQVYPSTPTHTNNCPVCKGKGYISCERCRGTGFRANWLPSDSDLLP</sequence>
<dbReference type="AlphaFoldDB" id="A0A9W6BY20"/>
<evidence type="ECO:0000313" key="1">
    <source>
        <dbReference type="EMBL" id="GLC59960.1"/>
    </source>
</evidence>
<accession>A0A9W6BY20</accession>
<gene>
    <name evidence="1" type="primary">PLEST005680</name>
    <name evidence="1" type="ORF">PLESTB_001558300</name>
</gene>
<organism evidence="1 2">
    <name type="scientific">Pleodorina starrii</name>
    <dbReference type="NCBI Taxonomy" id="330485"/>
    <lineage>
        <taxon>Eukaryota</taxon>
        <taxon>Viridiplantae</taxon>
        <taxon>Chlorophyta</taxon>
        <taxon>core chlorophytes</taxon>
        <taxon>Chlorophyceae</taxon>
        <taxon>CS clade</taxon>
        <taxon>Chlamydomonadales</taxon>
        <taxon>Volvocaceae</taxon>
        <taxon>Pleodorina</taxon>
    </lineage>
</organism>
<proteinExistence type="predicted"/>
<name>A0A9W6BY20_9CHLO</name>
<dbReference type="PANTHER" id="PTHR15852">
    <property type="entry name" value="PLASTID TRANSCRIPTIONALLY ACTIVE PROTEIN"/>
    <property type="match status" value="1"/>
</dbReference>
<dbReference type="Gene3D" id="2.10.230.10">
    <property type="entry name" value="Heat shock protein DnaJ, cysteine-rich domain"/>
    <property type="match status" value="1"/>
</dbReference>
<dbReference type="SUPFAM" id="SSF57938">
    <property type="entry name" value="DnaJ/Hsp40 cysteine-rich domain"/>
    <property type="match status" value="1"/>
</dbReference>
<comment type="caution">
    <text evidence="1">The sequence shown here is derived from an EMBL/GenBank/DDBJ whole genome shotgun (WGS) entry which is preliminary data.</text>
</comment>
<protein>
    <submittedName>
        <fullName evidence="1">Uncharacterized protein</fullName>
    </submittedName>
</protein>